<proteinExistence type="predicted"/>
<dbReference type="InterPro" id="IPR003615">
    <property type="entry name" value="HNH_nuc"/>
</dbReference>
<evidence type="ECO:0000259" key="2">
    <source>
        <dbReference type="SMART" id="SM00507"/>
    </source>
</evidence>
<accession>A0A0F0KXA4</accession>
<reference evidence="3 4" key="1">
    <citation type="submission" date="2015-02" db="EMBL/GenBank/DDBJ databases">
        <title>Draft genome sequences of ten Microbacterium spp. with emphasis on heavy metal contaminated environments.</title>
        <authorList>
            <person name="Corretto E."/>
        </authorList>
    </citation>
    <scope>NUCLEOTIDE SEQUENCE [LARGE SCALE GENOMIC DNA]</scope>
    <source>
        <strain evidence="3 4">DSM 12966</strain>
    </source>
</reference>
<dbReference type="SMART" id="SM00507">
    <property type="entry name" value="HNHc"/>
    <property type="match status" value="1"/>
</dbReference>
<dbReference type="Gene3D" id="1.10.30.50">
    <property type="match status" value="1"/>
</dbReference>
<dbReference type="EMBL" id="JYIU01000029">
    <property type="protein sequence ID" value="KJL25109.1"/>
    <property type="molecule type" value="Genomic_DNA"/>
</dbReference>
<dbReference type="GeneID" id="94445852"/>
<evidence type="ECO:0000313" key="4">
    <source>
        <dbReference type="Proteomes" id="UP000033572"/>
    </source>
</evidence>
<name>A0A0F0KXA4_9MICO</name>
<dbReference type="Pfam" id="PF02720">
    <property type="entry name" value="DUF222"/>
    <property type="match status" value="1"/>
</dbReference>
<evidence type="ECO:0000256" key="1">
    <source>
        <dbReference type="SAM" id="MobiDB-lite"/>
    </source>
</evidence>
<dbReference type="AlphaFoldDB" id="A0A0F0KXA4"/>
<evidence type="ECO:0000313" key="3">
    <source>
        <dbReference type="EMBL" id="KJL25109.1"/>
    </source>
</evidence>
<keyword evidence="4" id="KW-1185">Reference proteome</keyword>
<feature type="region of interest" description="Disordered" evidence="1">
    <location>
        <begin position="246"/>
        <end position="315"/>
    </location>
</feature>
<gene>
    <name evidence="3" type="ORF">RN50_00568</name>
</gene>
<comment type="caution">
    <text evidence="3">The sequence shown here is derived from an EMBL/GenBank/DDBJ whole genome shotgun (WGS) entry which is preliminary data.</text>
</comment>
<dbReference type="InterPro" id="IPR003870">
    <property type="entry name" value="DUF222"/>
</dbReference>
<sequence>MPSRTRSIVDQVVADLDRVLSDDALAGLSDAERVEVLRAAGAAFRRVEAVVVETIASGDAVDFPHSTGCRTQNELLQRTLLTDMRGARRVGAAVDLVRRDVNLVSGDRLPARWPALREAMLDGALSVAGMLAATEPLEKIAHRIGVDDRLDADICLARAARGIRPDPEAGPGDEIQGPAPTIDELTLLAETLAVLLDPDGDEPGDEPARRRGITLGRVRDGLRSIKGYLTPDVAAQFELILDAMNNPKGDGPPSRGVVFTVDSDDGDAADVDLEGGDSAGGDAADGDAADGDAADGDAADGDVDDDPYNSDPRGVIDDRTAAQKRHDALAAALAIAARHRDMPTLGGAAPVLVVTVDAKDLAEGTGRASVSGAWGQLPVSVAAHVGCAGTIQRVMFEEGRIIAITTTDRVFTVHQRRAIIARDRECLIPGCHVSASWCEIHHVTEHAKGGPTHTDNGVPLCWWHHRSLGKSGWEIRMNDGIPQVRGPAWWDPDRRWRTPRLSSAERVRKVRDAQKAPVFARAG</sequence>
<feature type="domain" description="HNH nuclease" evidence="2">
    <location>
        <begin position="414"/>
        <end position="466"/>
    </location>
</feature>
<dbReference type="PATRIC" id="fig|104336.4.peg.590"/>
<dbReference type="CDD" id="cd00085">
    <property type="entry name" value="HNHc"/>
    <property type="match status" value="1"/>
</dbReference>
<feature type="compositionally biased region" description="Acidic residues" evidence="1">
    <location>
        <begin position="284"/>
        <end position="308"/>
    </location>
</feature>
<feature type="compositionally biased region" description="Acidic residues" evidence="1">
    <location>
        <begin position="262"/>
        <end position="275"/>
    </location>
</feature>
<dbReference type="KEGG" id="mfol:DXT68_15775"/>
<dbReference type="Proteomes" id="UP000033572">
    <property type="component" value="Unassembled WGS sequence"/>
</dbReference>
<dbReference type="RefSeq" id="WP_045252990.1">
    <property type="nucleotide sequence ID" value="NZ_CP031425.1"/>
</dbReference>
<organism evidence="3 4">
    <name type="scientific">Microbacterium foliorum</name>
    <dbReference type="NCBI Taxonomy" id="104336"/>
    <lineage>
        <taxon>Bacteria</taxon>
        <taxon>Bacillati</taxon>
        <taxon>Actinomycetota</taxon>
        <taxon>Actinomycetes</taxon>
        <taxon>Micrococcales</taxon>
        <taxon>Microbacteriaceae</taxon>
        <taxon>Microbacterium</taxon>
    </lineage>
</organism>
<protein>
    <recommendedName>
        <fullName evidence="2">HNH nuclease domain-containing protein</fullName>
    </recommendedName>
</protein>